<proteinExistence type="predicted"/>
<organism evidence="2">
    <name type="scientific">uncultured Anaerotruncus sp</name>
    <dbReference type="NCBI Taxonomy" id="905011"/>
    <lineage>
        <taxon>Bacteria</taxon>
        <taxon>Bacillati</taxon>
        <taxon>Bacillota</taxon>
        <taxon>Clostridia</taxon>
        <taxon>Eubacteriales</taxon>
        <taxon>Oscillospiraceae</taxon>
        <taxon>Anaerotruncus</taxon>
        <taxon>environmental samples</taxon>
    </lineage>
</organism>
<dbReference type="InterPro" id="IPR024207">
    <property type="entry name" value="CotJB_dom"/>
</dbReference>
<evidence type="ECO:0000259" key="1">
    <source>
        <dbReference type="Pfam" id="PF12652"/>
    </source>
</evidence>
<gene>
    <name evidence="2" type="ORF">AULFYP135_01519</name>
</gene>
<name>A0A6N2TMI5_9FIRM</name>
<dbReference type="InterPro" id="IPR016571">
    <property type="entry name" value="Spore_coat_assembly_CotJB"/>
</dbReference>
<dbReference type="AlphaFoldDB" id="A0A6N2TMI5"/>
<protein>
    <submittedName>
        <fullName evidence="2">CotJB protein</fullName>
    </submittedName>
</protein>
<accession>A0A6N2TMI5</accession>
<feature type="domain" description="Protein CotJB" evidence="1">
    <location>
        <begin position="7"/>
        <end position="81"/>
    </location>
</feature>
<evidence type="ECO:0000313" key="2">
    <source>
        <dbReference type="EMBL" id="VYT07064.1"/>
    </source>
</evidence>
<sequence>MEDNREMLLKRVQICDFILVETNEYLDTHPNDQAALDYFKKYNEMRRTAAKEFTEKYGPLNMWDVEGGNRWNWVDDPWPWEKQ</sequence>
<dbReference type="EMBL" id="CACRSL010000003">
    <property type="protein sequence ID" value="VYT07064.1"/>
    <property type="molecule type" value="Genomic_DNA"/>
</dbReference>
<reference evidence="2" key="1">
    <citation type="submission" date="2019-11" db="EMBL/GenBank/DDBJ databases">
        <authorList>
            <person name="Feng L."/>
        </authorList>
    </citation>
    <scope>NUCLEOTIDE SEQUENCE</scope>
    <source>
        <strain evidence="2">AundefinedLFYP135</strain>
    </source>
</reference>
<dbReference type="PIRSF" id="PIRSF010606">
    <property type="entry name" value="Spore_coat_CotJB"/>
    <property type="match status" value="1"/>
</dbReference>
<dbReference type="Pfam" id="PF12652">
    <property type="entry name" value="CotJB"/>
    <property type="match status" value="1"/>
</dbReference>